<name>A0A917BJ07_9HYPH</name>
<comment type="pathway">
    <text evidence="1">Cofactor biosynthesis; adenosylcobalamin biosynthesis.</text>
</comment>
<evidence type="ECO:0000256" key="2">
    <source>
        <dbReference type="ARBA" id="ARBA00022573"/>
    </source>
</evidence>
<dbReference type="InterPro" id="IPR012818">
    <property type="entry name" value="CbiE"/>
</dbReference>
<dbReference type="InterPro" id="IPR050714">
    <property type="entry name" value="Cobalamin_biosynth_MTase"/>
</dbReference>
<keyword evidence="8" id="KW-1185">Reference proteome</keyword>
<accession>A0A917BJ07</accession>
<dbReference type="InterPro" id="IPR000878">
    <property type="entry name" value="4pyrrol_Mease"/>
</dbReference>
<dbReference type="GO" id="GO:0032259">
    <property type="term" value="P:methylation"/>
    <property type="evidence" value="ECO:0007669"/>
    <property type="project" value="UniProtKB-KW"/>
</dbReference>
<dbReference type="InterPro" id="IPR035996">
    <property type="entry name" value="4pyrrol_Methylase_sf"/>
</dbReference>
<dbReference type="Pfam" id="PF00590">
    <property type="entry name" value="TP_methylase"/>
    <property type="match status" value="1"/>
</dbReference>
<dbReference type="Gene3D" id="3.40.50.150">
    <property type="entry name" value="Vaccinia Virus protein VP39"/>
    <property type="match status" value="1"/>
</dbReference>
<dbReference type="InterPro" id="IPR029063">
    <property type="entry name" value="SAM-dependent_MTases_sf"/>
</dbReference>
<dbReference type="GO" id="GO:0008276">
    <property type="term" value="F:protein methyltransferase activity"/>
    <property type="evidence" value="ECO:0007669"/>
    <property type="project" value="InterPro"/>
</dbReference>
<sequence>MDAGTAGEAGLEGTASGMMTDTAAPAPWLSIVGIGEDGADGLSPAARARITEAEIVFGGARHLALAGDLVRGEARPWPSPFSEGIAQVIAARGRKVCVLASGDPFLHGVGTTLARSIPAAEMRVIPAPSAFSLAAARLGWALPDIACVSLHGKEIGRIRPALQPGARILALTSDGDGPRQVAALVTALGFGATKLTVLEALGGPREALRRAIADTFALADINPLNVLALEVVAKADAPVLPLTSGLPDELFENDGQLTKREIRAVTLSALAPRAGELLWDVGAGAGSIGIEWLLTHASLSAIAIEHDPERAARVARNAGALGVPHLKLVAGAAPAAYAGLPRPDVIFIGGGGSEPGVLAGALKALKPGGRLVANAVTLETEALLIDHYTRLGGSLTRLAVSRAVPVGNMAGWRPAMPVTQWAFVKGEEA</sequence>
<dbReference type="InterPro" id="IPR014008">
    <property type="entry name" value="Cbl_synth_MTase_CbiT"/>
</dbReference>
<evidence type="ECO:0000256" key="4">
    <source>
        <dbReference type="ARBA" id="ARBA00022679"/>
    </source>
</evidence>
<dbReference type="EMBL" id="BMCT01000001">
    <property type="protein sequence ID" value="GGF46084.1"/>
    <property type="molecule type" value="Genomic_DNA"/>
</dbReference>
<dbReference type="CDD" id="cd11644">
    <property type="entry name" value="Precorrin-6Y-MT"/>
    <property type="match status" value="1"/>
</dbReference>
<dbReference type="AlphaFoldDB" id="A0A917BJ07"/>
<dbReference type="PANTHER" id="PTHR43182">
    <property type="entry name" value="COBALT-PRECORRIN-6B C(15)-METHYLTRANSFERASE (DECARBOXYLATING)"/>
    <property type="match status" value="1"/>
</dbReference>
<dbReference type="SUPFAM" id="SSF53790">
    <property type="entry name" value="Tetrapyrrole methylase"/>
    <property type="match status" value="1"/>
</dbReference>
<evidence type="ECO:0000313" key="8">
    <source>
        <dbReference type="Proteomes" id="UP000606044"/>
    </source>
</evidence>
<keyword evidence="3 7" id="KW-0489">Methyltransferase</keyword>
<dbReference type="Proteomes" id="UP000606044">
    <property type="component" value="Unassembled WGS sequence"/>
</dbReference>
<evidence type="ECO:0000259" key="6">
    <source>
        <dbReference type="Pfam" id="PF00590"/>
    </source>
</evidence>
<comment type="caution">
    <text evidence="7">The sequence shown here is derived from an EMBL/GenBank/DDBJ whole genome shotgun (WGS) entry which is preliminary data.</text>
</comment>
<evidence type="ECO:0000256" key="3">
    <source>
        <dbReference type="ARBA" id="ARBA00022603"/>
    </source>
</evidence>
<dbReference type="InterPro" id="IPR006365">
    <property type="entry name" value="Cbl_synth_CobL"/>
</dbReference>
<keyword evidence="2" id="KW-0169">Cobalamin biosynthesis</keyword>
<dbReference type="InterPro" id="IPR014777">
    <property type="entry name" value="4pyrrole_Mease_sub1"/>
</dbReference>
<dbReference type="SUPFAM" id="SSF53335">
    <property type="entry name" value="S-adenosyl-L-methionine-dependent methyltransferases"/>
    <property type="match status" value="1"/>
</dbReference>
<dbReference type="GO" id="GO:0009236">
    <property type="term" value="P:cobalamin biosynthetic process"/>
    <property type="evidence" value="ECO:0007669"/>
    <property type="project" value="UniProtKB-KW"/>
</dbReference>
<dbReference type="Gene3D" id="3.40.1010.10">
    <property type="entry name" value="Cobalt-precorrin-4 Transmethylase, Domain 1"/>
    <property type="match status" value="1"/>
</dbReference>
<dbReference type="NCBIfam" id="TIGR02467">
    <property type="entry name" value="CbiE"/>
    <property type="match status" value="1"/>
</dbReference>
<keyword evidence="4" id="KW-0808">Transferase</keyword>
<gene>
    <name evidence="7" type="ORF">GCM10007301_01970</name>
</gene>
<evidence type="ECO:0000256" key="5">
    <source>
        <dbReference type="ARBA" id="ARBA00022691"/>
    </source>
</evidence>
<keyword evidence="5" id="KW-0949">S-adenosyl-L-methionine</keyword>
<evidence type="ECO:0000313" key="7">
    <source>
        <dbReference type="EMBL" id="GGF46084.1"/>
    </source>
</evidence>
<feature type="domain" description="Tetrapyrrole methylase" evidence="6">
    <location>
        <begin position="29"/>
        <end position="211"/>
    </location>
</feature>
<reference evidence="7" key="2">
    <citation type="submission" date="2020-09" db="EMBL/GenBank/DDBJ databases">
        <authorList>
            <person name="Sun Q."/>
            <person name="Sedlacek I."/>
        </authorList>
    </citation>
    <scope>NUCLEOTIDE SEQUENCE</scope>
    <source>
        <strain evidence="7">CCM 7897</strain>
    </source>
</reference>
<reference evidence="7" key="1">
    <citation type="journal article" date="2014" name="Int. J. Syst. Evol. Microbiol.">
        <title>Complete genome sequence of Corynebacterium casei LMG S-19264T (=DSM 44701T), isolated from a smear-ripened cheese.</title>
        <authorList>
            <consortium name="US DOE Joint Genome Institute (JGI-PGF)"/>
            <person name="Walter F."/>
            <person name="Albersmeier A."/>
            <person name="Kalinowski J."/>
            <person name="Ruckert C."/>
        </authorList>
    </citation>
    <scope>NUCLEOTIDE SEQUENCE</scope>
    <source>
        <strain evidence="7">CCM 7897</strain>
    </source>
</reference>
<protein>
    <submittedName>
        <fullName evidence="7">Precorrin-6Y methyltransferase</fullName>
    </submittedName>
</protein>
<evidence type="ECO:0000256" key="1">
    <source>
        <dbReference type="ARBA" id="ARBA00004953"/>
    </source>
</evidence>
<dbReference type="PANTHER" id="PTHR43182:SF1">
    <property type="entry name" value="COBALT-PRECORRIN-7 C(5)-METHYLTRANSFERASE"/>
    <property type="match status" value="1"/>
</dbReference>
<dbReference type="PIRSF" id="PIRSF036428">
    <property type="entry name" value="CobL"/>
    <property type="match status" value="1"/>
</dbReference>
<dbReference type="NCBIfam" id="TIGR02469">
    <property type="entry name" value="CbiT"/>
    <property type="match status" value="1"/>
</dbReference>
<proteinExistence type="predicted"/>
<organism evidence="7 8">
    <name type="scientific">Azorhizobium oxalatiphilum</name>
    <dbReference type="NCBI Taxonomy" id="980631"/>
    <lineage>
        <taxon>Bacteria</taxon>
        <taxon>Pseudomonadati</taxon>
        <taxon>Pseudomonadota</taxon>
        <taxon>Alphaproteobacteria</taxon>
        <taxon>Hyphomicrobiales</taxon>
        <taxon>Xanthobacteraceae</taxon>
        <taxon>Azorhizobium</taxon>
    </lineage>
</organism>